<dbReference type="Proteomes" id="UP001055811">
    <property type="component" value="Linkage Group LG02"/>
</dbReference>
<sequence>MAVELGIHQTDNDTEMEKPVVSPPTLSIGDFCATARGRVGFLCDNFHTHNRGISESHKKTTFLINKSNTEKIASGSVKPFVNHLKVAEEQFASSLQSIKLEVENHRYTEKWFTEGTLEKFVRFVSTPEVLELVATFDAEMSQLEAAHKIYSQELLRAIDVRLATLKKDLSISLIGSETFVSRIRWTNFGFILIVTFSPSYGLSSYGSDFDFLTIWNFPEDVSSLNSCSIPH</sequence>
<reference evidence="1 2" key="2">
    <citation type="journal article" date="2022" name="Mol. Ecol. Resour.">
        <title>The genomes of chicory, endive, great burdock and yacon provide insights into Asteraceae paleo-polyploidization history and plant inulin production.</title>
        <authorList>
            <person name="Fan W."/>
            <person name="Wang S."/>
            <person name="Wang H."/>
            <person name="Wang A."/>
            <person name="Jiang F."/>
            <person name="Liu H."/>
            <person name="Zhao H."/>
            <person name="Xu D."/>
            <person name="Zhang Y."/>
        </authorList>
    </citation>
    <scope>NUCLEOTIDE SEQUENCE [LARGE SCALE GENOMIC DNA]</scope>
    <source>
        <strain evidence="2">cv. Punajuju</strain>
        <tissue evidence="1">Leaves</tissue>
    </source>
</reference>
<accession>A0ACB9GJ45</accession>
<gene>
    <name evidence="1" type="ORF">L2E82_13168</name>
</gene>
<proteinExistence type="predicted"/>
<comment type="caution">
    <text evidence="1">The sequence shown here is derived from an EMBL/GenBank/DDBJ whole genome shotgun (WGS) entry which is preliminary data.</text>
</comment>
<protein>
    <submittedName>
        <fullName evidence="1">Uncharacterized protein</fullName>
    </submittedName>
</protein>
<name>A0ACB9GJ45_CICIN</name>
<dbReference type="EMBL" id="CM042010">
    <property type="protein sequence ID" value="KAI3783106.1"/>
    <property type="molecule type" value="Genomic_DNA"/>
</dbReference>
<evidence type="ECO:0000313" key="1">
    <source>
        <dbReference type="EMBL" id="KAI3783106.1"/>
    </source>
</evidence>
<organism evidence="1 2">
    <name type="scientific">Cichorium intybus</name>
    <name type="common">Chicory</name>
    <dbReference type="NCBI Taxonomy" id="13427"/>
    <lineage>
        <taxon>Eukaryota</taxon>
        <taxon>Viridiplantae</taxon>
        <taxon>Streptophyta</taxon>
        <taxon>Embryophyta</taxon>
        <taxon>Tracheophyta</taxon>
        <taxon>Spermatophyta</taxon>
        <taxon>Magnoliopsida</taxon>
        <taxon>eudicotyledons</taxon>
        <taxon>Gunneridae</taxon>
        <taxon>Pentapetalae</taxon>
        <taxon>asterids</taxon>
        <taxon>campanulids</taxon>
        <taxon>Asterales</taxon>
        <taxon>Asteraceae</taxon>
        <taxon>Cichorioideae</taxon>
        <taxon>Cichorieae</taxon>
        <taxon>Cichoriinae</taxon>
        <taxon>Cichorium</taxon>
    </lineage>
</organism>
<evidence type="ECO:0000313" key="2">
    <source>
        <dbReference type="Proteomes" id="UP001055811"/>
    </source>
</evidence>
<keyword evidence="2" id="KW-1185">Reference proteome</keyword>
<reference evidence="2" key="1">
    <citation type="journal article" date="2022" name="Mol. Ecol. Resour.">
        <title>The genomes of chicory, endive, great burdock and yacon provide insights into Asteraceae palaeo-polyploidization history and plant inulin production.</title>
        <authorList>
            <person name="Fan W."/>
            <person name="Wang S."/>
            <person name="Wang H."/>
            <person name="Wang A."/>
            <person name="Jiang F."/>
            <person name="Liu H."/>
            <person name="Zhao H."/>
            <person name="Xu D."/>
            <person name="Zhang Y."/>
        </authorList>
    </citation>
    <scope>NUCLEOTIDE SEQUENCE [LARGE SCALE GENOMIC DNA]</scope>
    <source>
        <strain evidence="2">cv. Punajuju</strain>
    </source>
</reference>